<organism evidence="2 3">
    <name type="scientific">Myotis myotis</name>
    <name type="common">Greater mouse-eared bat</name>
    <name type="synonym">Vespertilio myotis</name>
    <dbReference type="NCBI Taxonomy" id="51298"/>
    <lineage>
        <taxon>Eukaryota</taxon>
        <taxon>Metazoa</taxon>
        <taxon>Chordata</taxon>
        <taxon>Craniata</taxon>
        <taxon>Vertebrata</taxon>
        <taxon>Euteleostomi</taxon>
        <taxon>Mammalia</taxon>
        <taxon>Eutheria</taxon>
        <taxon>Laurasiatheria</taxon>
        <taxon>Chiroptera</taxon>
        <taxon>Yangochiroptera</taxon>
        <taxon>Vespertilionidae</taxon>
        <taxon>Myotis</taxon>
    </lineage>
</organism>
<dbReference type="EMBL" id="JABWUV010000012">
    <property type="protein sequence ID" value="KAF6314743.1"/>
    <property type="molecule type" value="Genomic_DNA"/>
</dbReference>
<evidence type="ECO:0000313" key="3">
    <source>
        <dbReference type="Proteomes" id="UP000527355"/>
    </source>
</evidence>
<dbReference type="AlphaFoldDB" id="A0A7J7UPC7"/>
<keyword evidence="3" id="KW-1185">Reference proteome</keyword>
<sequence length="144" mass="15520">MCLRLLRPPSNTRVRSPVRPQGPPAPPAFRFGTEGRRLCCRRSGSGGILWLPAPGTAQQHGHFPPEASLHIRVRRGASASPRGAGTGRAGRAHGRLLCSAGQPHAKDCVVLAQWFSTFLMPRPFNAVPHVVVTPNHKIIFVATS</sequence>
<proteinExistence type="predicted"/>
<dbReference type="Proteomes" id="UP000527355">
    <property type="component" value="Unassembled WGS sequence"/>
</dbReference>
<feature type="region of interest" description="Disordered" evidence="1">
    <location>
        <begin position="1"/>
        <end position="28"/>
    </location>
</feature>
<name>A0A7J7UPC7_MYOMY</name>
<gene>
    <name evidence="2" type="ORF">mMyoMyo1_008546</name>
</gene>
<evidence type="ECO:0000313" key="2">
    <source>
        <dbReference type="EMBL" id="KAF6314743.1"/>
    </source>
</evidence>
<reference evidence="2 3" key="1">
    <citation type="journal article" date="2020" name="Nature">
        <title>Six reference-quality genomes reveal evolution of bat adaptations.</title>
        <authorList>
            <person name="Jebb D."/>
            <person name="Huang Z."/>
            <person name="Pippel M."/>
            <person name="Hughes G.M."/>
            <person name="Lavrichenko K."/>
            <person name="Devanna P."/>
            <person name="Winkler S."/>
            <person name="Jermiin L.S."/>
            <person name="Skirmuntt E.C."/>
            <person name="Katzourakis A."/>
            <person name="Burkitt-Gray L."/>
            <person name="Ray D.A."/>
            <person name="Sullivan K.A.M."/>
            <person name="Roscito J.G."/>
            <person name="Kirilenko B.M."/>
            <person name="Davalos L.M."/>
            <person name="Corthals A.P."/>
            <person name="Power M.L."/>
            <person name="Jones G."/>
            <person name="Ransome R.D."/>
            <person name="Dechmann D.K.N."/>
            <person name="Locatelli A.G."/>
            <person name="Puechmaille S.J."/>
            <person name="Fedrigo O."/>
            <person name="Jarvis E.D."/>
            <person name="Hiller M."/>
            <person name="Vernes S.C."/>
            <person name="Myers E.W."/>
            <person name="Teeling E.C."/>
        </authorList>
    </citation>
    <scope>NUCLEOTIDE SEQUENCE [LARGE SCALE GENOMIC DNA]</scope>
    <source>
        <strain evidence="2">MMyoMyo1</strain>
        <tissue evidence="2">Flight muscle</tissue>
    </source>
</reference>
<protein>
    <submittedName>
        <fullName evidence="2">Uncharacterized protein</fullName>
    </submittedName>
</protein>
<evidence type="ECO:0000256" key="1">
    <source>
        <dbReference type="SAM" id="MobiDB-lite"/>
    </source>
</evidence>
<accession>A0A7J7UPC7</accession>
<comment type="caution">
    <text evidence="2">The sequence shown here is derived from an EMBL/GenBank/DDBJ whole genome shotgun (WGS) entry which is preliminary data.</text>
</comment>